<protein>
    <submittedName>
        <fullName evidence="1">Uncharacterized protein</fullName>
    </submittedName>
</protein>
<organism evidence="1 2">
    <name type="scientific">Brachionus plicatilis</name>
    <name type="common">Marine rotifer</name>
    <name type="synonym">Brachionus muelleri</name>
    <dbReference type="NCBI Taxonomy" id="10195"/>
    <lineage>
        <taxon>Eukaryota</taxon>
        <taxon>Metazoa</taxon>
        <taxon>Spiralia</taxon>
        <taxon>Gnathifera</taxon>
        <taxon>Rotifera</taxon>
        <taxon>Eurotatoria</taxon>
        <taxon>Monogononta</taxon>
        <taxon>Pseudotrocha</taxon>
        <taxon>Ploima</taxon>
        <taxon>Brachionidae</taxon>
        <taxon>Brachionus</taxon>
    </lineage>
</organism>
<evidence type="ECO:0000313" key="2">
    <source>
        <dbReference type="Proteomes" id="UP000276133"/>
    </source>
</evidence>
<name>A0A3M7T6J2_BRAPC</name>
<gene>
    <name evidence="1" type="ORF">BpHYR1_045956</name>
</gene>
<dbReference type="EMBL" id="REGN01000185">
    <property type="protein sequence ID" value="RNA43693.1"/>
    <property type="molecule type" value="Genomic_DNA"/>
</dbReference>
<keyword evidence="2" id="KW-1185">Reference proteome</keyword>
<evidence type="ECO:0000313" key="1">
    <source>
        <dbReference type="EMBL" id="RNA43693.1"/>
    </source>
</evidence>
<sequence length="96" mass="11565">MRKNLDFELFQKFKKKTHRISESRRFRREVRYAHSSTSNFNKQFSSPLQEDSDPNLLDPYKLYFSNFFQSPDLHFVQLCSNSKNLAERKRNNAPSE</sequence>
<dbReference type="Proteomes" id="UP000276133">
    <property type="component" value="Unassembled WGS sequence"/>
</dbReference>
<reference evidence="1 2" key="1">
    <citation type="journal article" date="2018" name="Sci. Rep.">
        <title>Genomic signatures of local adaptation to the degree of environmental predictability in rotifers.</title>
        <authorList>
            <person name="Franch-Gras L."/>
            <person name="Hahn C."/>
            <person name="Garcia-Roger E.M."/>
            <person name="Carmona M.J."/>
            <person name="Serra M."/>
            <person name="Gomez A."/>
        </authorList>
    </citation>
    <scope>NUCLEOTIDE SEQUENCE [LARGE SCALE GENOMIC DNA]</scope>
    <source>
        <strain evidence="1">HYR1</strain>
    </source>
</reference>
<comment type="caution">
    <text evidence="1">The sequence shown here is derived from an EMBL/GenBank/DDBJ whole genome shotgun (WGS) entry which is preliminary data.</text>
</comment>
<dbReference type="AlphaFoldDB" id="A0A3M7T6J2"/>
<accession>A0A3M7T6J2</accession>
<proteinExistence type="predicted"/>